<reference evidence="1" key="1">
    <citation type="submission" date="2023-10" db="EMBL/GenBank/DDBJ databases">
        <authorList>
            <person name="Hackl T."/>
        </authorList>
    </citation>
    <scope>NUCLEOTIDE SEQUENCE</scope>
</reference>
<gene>
    <name evidence="1" type="ORF">KHLLAP_LOCUS3368</name>
</gene>
<accession>A0AAI8VDB6</accession>
<dbReference type="EMBL" id="CAUWAG010000004">
    <property type="protein sequence ID" value="CAJ2502900.1"/>
    <property type="molecule type" value="Genomic_DNA"/>
</dbReference>
<dbReference type="Proteomes" id="UP001295740">
    <property type="component" value="Unassembled WGS sequence"/>
</dbReference>
<dbReference type="AlphaFoldDB" id="A0AAI8VDB6"/>
<keyword evidence="2" id="KW-1185">Reference proteome</keyword>
<protein>
    <submittedName>
        <fullName evidence="1">Uu.00g102940.m01.CDS01</fullName>
    </submittedName>
</protein>
<evidence type="ECO:0000313" key="1">
    <source>
        <dbReference type="EMBL" id="CAJ2502900.1"/>
    </source>
</evidence>
<organism evidence="1 2">
    <name type="scientific">Anthostomella pinea</name>
    <dbReference type="NCBI Taxonomy" id="933095"/>
    <lineage>
        <taxon>Eukaryota</taxon>
        <taxon>Fungi</taxon>
        <taxon>Dikarya</taxon>
        <taxon>Ascomycota</taxon>
        <taxon>Pezizomycotina</taxon>
        <taxon>Sordariomycetes</taxon>
        <taxon>Xylariomycetidae</taxon>
        <taxon>Xylariales</taxon>
        <taxon>Xylariaceae</taxon>
        <taxon>Anthostomella</taxon>
    </lineage>
</organism>
<evidence type="ECO:0000313" key="2">
    <source>
        <dbReference type="Proteomes" id="UP001295740"/>
    </source>
</evidence>
<proteinExistence type="predicted"/>
<sequence length="170" mass="19140">MSECLMIIYDPGSVCYRDCGVAALLLEIQVVSSILKVLGLLLRNCRTVGTVGRPAVAPTIARSKHVLAREDDDITWDDKPKIKWKDLTNEEFGPGMRFFVEAESKVQDKLKEKELFIKTGRDEERLKNEIEAYKILEVTSTAEETLIAPKFLGLVREGRHGGRVRASADY</sequence>
<name>A0AAI8VDB6_9PEZI</name>
<comment type="caution">
    <text evidence="1">The sequence shown here is derived from an EMBL/GenBank/DDBJ whole genome shotgun (WGS) entry which is preliminary data.</text>
</comment>